<organism evidence="2 3">
    <name type="scientific">Methanosarcina siciliae C2J</name>
    <dbReference type="NCBI Taxonomy" id="1434118"/>
    <lineage>
        <taxon>Archaea</taxon>
        <taxon>Methanobacteriati</taxon>
        <taxon>Methanobacteriota</taxon>
        <taxon>Stenosarchaea group</taxon>
        <taxon>Methanomicrobia</taxon>
        <taxon>Methanosarcinales</taxon>
        <taxon>Methanosarcinaceae</taxon>
        <taxon>Methanosarcina</taxon>
    </lineage>
</organism>
<protein>
    <submittedName>
        <fullName evidence="2">Ribosomal RNA adenine dimethylase</fullName>
    </submittedName>
</protein>
<dbReference type="Proteomes" id="UP000033123">
    <property type="component" value="Chromosome"/>
</dbReference>
<dbReference type="EMBL" id="CP009508">
    <property type="protein sequence ID" value="AKB37585.1"/>
    <property type="molecule type" value="Genomic_DNA"/>
</dbReference>
<dbReference type="GO" id="GO:0032259">
    <property type="term" value="P:methylation"/>
    <property type="evidence" value="ECO:0007669"/>
    <property type="project" value="UniProtKB-KW"/>
</dbReference>
<dbReference type="PANTHER" id="PTHR43667">
    <property type="entry name" value="CYCLOPROPANE-FATTY-ACYL-PHOSPHOLIPID SYNTHASE"/>
    <property type="match status" value="1"/>
</dbReference>
<feature type="domain" description="Methyltransferase" evidence="1">
    <location>
        <begin position="73"/>
        <end position="157"/>
    </location>
</feature>
<evidence type="ECO:0000313" key="2">
    <source>
        <dbReference type="EMBL" id="AKB37585.1"/>
    </source>
</evidence>
<dbReference type="PATRIC" id="fig|1434118.4.peg.3881"/>
<dbReference type="InterPro" id="IPR029063">
    <property type="entry name" value="SAM-dependent_MTases_sf"/>
</dbReference>
<dbReference type="Pfam" id="PF13649">
    <property type="entry name" value="Methyltransf_25"/>
    <property type="match status" value="1"/>
</dbReference>
<dbReference type="SUPFAM" id="SSF53335">
    <property type="entry name" value="S-adenosyl-L-methionine-dependent methyltransferases"/>
    <property type="match status" value="1"/>
</dbReference>
<dbReference type="PANTHER" id="PTHR43667:SF2">
    <property type="entry name" value="FATTY ACID C-METHYL TRANSFERASE"/>
    <property type="match status" value="1"/>
</dbReference>
<keyword evidence="2" id="KW-0489">Methyltransferase</keyword>
<sequence length="276" mass="30784">MCETGRGIMTLQIDWETVWAEGIGEMNRLSNTSYWNRRAEDYSDMVLASDCNHGRNILGLFEREGLLKQDWHVLDIASGPGAITVPFAEKGCRVTAVEPAERMAAALMLSAQERGLSNINVIPQTWQEVDAEAYAKNYDLVVCCHALWQFPDILPQIRRMEAVSRGYCCLAHGFEAPAETSKLLDILGIDEGDFDQFITILNLLNDAGVHPNVNVVDYTLSRSVASAVSSTSKLVEKYRALEASDSAFIRDYVQNRAKNGLYQVSGRMGVLWWKVA</sequence>
<name>A0A0E3PR96_9EURY</name>
<gene>
    <name evidence="2" type="ORF">MSSAC_2995</name>
</gene>
<dbReference type="InterPro" id="IPR050723">
    <property type="entry name" value="CFA/CMAS"/>
</dbReference>
<dbReference type="HOGENOM" id="CLU_060275_1_1_2"/>
<accession>A0A0E3PR96</accession>
<keyword evidence="2" id="KW-0808">Transferase</keyword>
<dbReference type="CDD" id="cd02440">
    <property type="entry name" value="AdoMet_MTases"/>
    <property type="match status" value="1"/>
</dbReference>
<evidence type="ECO:0000259" key="1">
    <source>
        <dbReference type="Pfam" id="PF13649"/>
    </source>
</evidence>
<evidence type="ECO:0000313" key="3">
    <source>
        <dbReference type="Proteomes" id="UP000033123"/>
    </source>
</evidence>
<dbReference type="GO" id="GO:0008168">
    <property type="term" value="F:methyltransferase activity"/>
    <property type="evidence" value="ECO:0007669"/>
    <property type="project" value="UniProtKB-KW"/>
</dbReference>
<dbReference type="AlphaFoldDB" id="A0A0E3PR96"/>
<dbReference type="STRING" id="1434118.MSSAC_2995"/>
<dbReference type="KEGG" id="msj:MSSAC_2995"/>
<reference evidence="2 3" key="1">
    <citation type="submission" date="2014-07" db="EMBL/GenBank/DDBJ databases">
        <title>Methanogenic archaea and the global carbon cycle.</title>
        <authorList>
            <person name="Henriksen J.R."/>
            <person name="Luke J."/>
            <person name="Reinhart S."/>
            <person name="Benedict M.N."/>
            <person name="Youngblut N.D."/>
            <person name="Metcalf M.E."/>
            <person name="Whitaker R.J."/>
            <person name="Metcalf W.W."/>
        </authorList>
    </citation>
    <scope>NUCLEOTIDE SEQUENCE [LARGE SCALE GENOMIC DNA]</scope>
    <source>
        <strain evidence="2 3">C2J</strain>
    </source>
</reference>
<dbReference type="InterPro" id="IPR041698">
    <property type="entry name" value="Methyltransf_25"/>
</dbReference>
<proteinExistence type="predicted"/>
<dbReference type="Gene3D" id="3.40.50.150">
    <property type="entry name" value="Vaccinia Virus protein VP39"/>
    <property type="match status" value="1"/>
</dbReference>